<feature type="signal peptide" evidence="5">
    <location>
        <begin position="1"/>
        <end position="20"/>
    </location>
</feature>
<dbReference type="AlphaFoldDB" id="A0A1C3H395"/>
<gene>
    <name evidence="7" type="ORF">CHUV0807_0749</name>
</gene>
<dbReference type="InterPro" id="IPR036328">
    <property type="entry name" value="MliC_sf"/>
</dbReference>
<dbReference type="Proteomes" id="UP000190837">
    <property type="component" value="Unassembled WGS sequence"/>
</dbReference>
<keyword evidence="3" id="KW-0564">Palmitate</keyword>
<reference evidence="8" key="1">
    <citation type="submission" date="2016-04" db="EMBL/GenBank/DDBJ databases">
        <authorList>
            <person name="Tagini F."/>
        </authorList>
    </citation>
    <scope>NUCLEOTIDE SEQUENCE [LARGE SCALE GENOMIC DNA]</scope>
    <source>
        <strain evidence="8">CHUV0807</strain>
    </source>
</reference>
<dbReference type="RefSeq" id="WP_079539805.1">
    <property type="nucleotide sequence ID" value="NZ_FKLO01000031.1"/>
</dbReference>
<evidence type="ECO:0000256" key="3">
    <source>
        <dbReference type="ARBA" id="ARBA00023139"/>
    </source>
</evidence>
<evidence type="ECO:0000313" key="7">
    <source>
        <dbReference type="EMBL" id="SAM60645.1"/>
    </source>
</evidence>
<evidence type="ECO:0000256" key="5">
    <source>
        <dbReference type="SAM" id="SignalP"/>
    </source>
</evidence>
<feature type="chain" id="PRO_5008674807" evidence="5">
    <location>
        <begin position="21"/>
        <end position="133"/>
    </location>
</feature>
<name>A0A1C3H395_9GAMM</name>
<dbReference type="EMBL" id="FKLO01000031">
    <property type="protein sequence ID" value="SAM60645.1"/>
    <property type="molecule type" value="Genomic_DNA"/>
</dbReference>
<protein>
    <submittedName>
        <fullName evidence="7">Lipoprotein, putative</fullName>
    </submittedName>
</protein>
<evidence type="ECO:0000256" key="2">
    <source>
        <dbReference type="ARBA" id="ARBA00023136"/>
    </source>
</evidence>
<evidence type="ECO:0000256" key="4">
    <source>
        <dbReference type="ARBA" id="ARBA00023288"/>
    </source>
</evidence>
<organism evidence="7 8">
    <name type="scientific">Cardiobacterium hominis</name>
    <dbReference type="NCBI Taxonomy" id="2718"/>
    <lineage>
        <taxon>Bacteria</taxon>
        <taxon>Pseudomonadati</taxon>
        <taxon>Pseudomonadota</taxon>
        <taxon>Gammaproteobacteria</taxon>
        <taxon>Cardiobacteriales</taxon>
        <taxon>Cardiobacteriaceae</taxon>
        <taxon>Cardiobacterium</taxon>
    </lineage>
</organism>
<dbReference type="PROSITE" id="PS51257">
    <property type="entry name" value="PROKAR_LIPOPROTEIN"/>
    <property type="match status" value="1"/>
</dbReference>
<evidence type="ECO:0000313" key="8">
    <source>
        <dbReference type="Proteomes" id="UP000190837"/>
    </source>
</evidence>
<proteinExistence type="predicted"/>
<keyword evidence="4 7" id="KW-0449">Lipoprotein</keyword>
<evidence type="ECO:0000259" key="6">
    <source>
        <dbReference type="Pfam" id="PF09864"/>
    </source>
</evidence>
<dbReference type="Pfam" id="PF09864">
    <property type="entry name" value="MliC"/>
    <property type="match status" value="1"/>
</dbReference>
<accession>A0A1C3H395</accession>
<dbReference type="SUPFAM" id="SSF141488">
    <property type="entry name" value="YdhA-like"/>
    <property type="match status" value="1"/>
</dbReference>
<dbReference type="Gene3D" id="2.40.128.200">
    <property type="match status" value="1"/>
</dbReference>
<keyword evidence="2" id="KW-0472">Membrane</keyword>
<keyword evidence="1 5" id="KW-0732">Signal</keyword>
<dbReference type="InterPro" id="IPR018660">
    <property type="entry name" value="MliC"/>
</dbReference>
<feature type="domain" description="C-type lysozyme inhibitor" evidence="6">
    <location>
        <begin position="61"/>
        <end position="125"/>
    </location>
</feature>
<sequence length="133" mass="14446">MNTTKTLSVIALALLLTACGGGKPHPVAITLESEQPEDTALPSPAHHSQLKLPIGNHWNTWQCREGSFDTRYPDSSKQSLQLRYMSGEHTLEQRPGDNPATYENGQIAFYSDGQSAVLARPASTTVLLTGCRP</sequence>
<evidence type="ECO:0000256" key="1">
    <source>
        <dbReference type="ARBA" id="ARBA00022729"/>
    </source>
</evidence>